<protein>
    <recommendedName>
        <fullName evidence="4 12">Ribosomal RNA small subunit methyltransferase E</fullName>
        <ecNumber evidence="3 12">2.1.1.193</ecNumber>
    </recommendedName>
</protein>
<dbReference type="PANTHER" id="PTHR30027">
    <property type="entry name" value="RIBOSOMAL RNA SMALL SUBUNIT METHYLTRANSFERASE E"/>
    <property type="match status" value="1"/>
</dbReference>
<dbReference type="NCBIfam" id="TIGR00046">
    <property type="entry name" value="RsmE family RNA methyltransferase"/>
    <property type="match status" value="1"/>
</dbReference>
<dbReference type="InterPro" id="IPR015947">
    <property type="entry name" value="PUA-like_sf"/>
</dbReference>
<keyword evidence="9 12" id="KW-0949">S-adenosyl-L-methionine</keyword>
<dbReference type="InterPro" id="IPR046887">
    <property type="entry name" value="RsmE_PUA-like"/>
</dbReference>
<feature type="domain" description="Ribosomal RNA small subunit methyltransferase E methyltransferase" evidence="13">
    <location>
        <begin position="71"/>
        <end position="235"/>
    </location>
</feature>
<comment type="subcellular location">
    <subcellularLocation>
        <location evidence="1 12">Cytoplasm</location>
    </subcellularLocation>
</comment>
<dbReference type="SUPFAM" id="SSF75217">
    <property type="entry name" value="alpha/beta knot"/>
    <property type="match status" value="1"/>
</dbReference>
<dbReference type="Pfam" id="PF04452">
    <property type="entry name" value="Methyltrans_RNA"/>
    <property type="match status" value="1"/>
</dbReference>
<dbReference type="PIRSF" id="PIRSF015601">
    <property type="entry name" value="MTase_slr0722"/>
    <property type="match status" value="1"/>
</dbReference>
<dbReference type="STRING" id="1437874.CSPHI_08600"/>
<keyword evidence="5 12" id="KW-0963">Cytoplasm</keyword>
<dbReference type="FunFam" id="3.40.1280.10:FF:000023">
    <property type="entry name" value="Ribosomal RNA small subunit methyltransferase E"/>
    <property type="match status" value="1"/>
</dbReference>
<evidence type="ECO:0000256" key="2">
    <source>
        <dbReference type="ARBA" id="ARBA00005528"/>
    </source>
</evidence>
<evidence type="ECO:0000256" key="10">
    <source>
        <dbReference type="ARBA" id="ARBA00025699"/>
    </source>
</evidence>
<dbReference type="Pfam" id="PF20260">
    <property type="entry name" value="PUA_4"/>
    <property type="match status" value="1"/>
</dbReference>
<evidence type="ECO:0000256" key="4">
    <source>
        <dbReference type="ARBA" id="ARBA00013673"/>
    </source>
</evidence>
<dbReference type="EMBL" id="CP009248">
    <property type="protein sequence ID" value="APT91072.1"/>
    <property type="molecule type" value="Genomic_DNA"/>
</dbReference>
<dbReference type="InterPro" id="IPR029026">
    <property type="entry name" value="tRNA_m1G_MTases_N"/>
</dbReference>
<comment type="similarity">
    <text evidence="2 12">Belongs to the RNA methyltransferase RsmE family.</text>
</comment>
<evidence type="ECO:0000313" key="16">
    <source>
        <dbReference type="Proteomes" id="UP000185469"/>
    </source>
</evidence>
<dbReference type="Gene3D" id="2.40.240.20">
    <property type="entry name" value="Hypothetical PUA domain-like, domain 1"/>
    <property type="match status" value="1"/>
</dbReference>
<reference evidence="15 16" key="1">
    <citation type="submission" date="2014-08" db="EMBL/GenBank/DDBJ databases">
        <title>Complete genome sequence of Corynebacterium sphenisci CECT 5990(T) (=DSM 44792(T)), isolated from healthy wild penguins.</title>
        <authorList>
            <person name="Ruckert C."/>
            <person name="Albersmeier A."/>
            <person name="Winkler A."/>
            <person name="Kalinowski J."/>
        </authorList>
    </citation>
    <scope>NUCLEOTIDE SEQUENCE [LARGE SCALE GENOMIC DNA]</scope>
    <source>
        <strain evidence="15 16">DSM 44792</strain>
    </source>
</reference>
<keyword evidence="7 12" id="KW-0489">Methyltransferase</keyword>
<dbReference type="AlphaFoldDB" id="A0A1L7CZ21"/>
<dbReference type="InterPro" id="IPR006700">
    <property type="entry name" value="RsmE"/>
</dbReference>
<dbReference type="PANTHER" id="PTHR30027:SF3">
    <property type="entry name" value="16S RRNA (URACIL(1498)-N(3))-METHYLTRANSFERASE"/>
    <property type="match status" value="1"/>
</dbReference>
<evidence type="ECO:0000256" key="6">
    <source>
        <dbReference type="ARBA" id="ARBA00022552"/>
    </source>
</evidence>
<dbReference type="InterPro" id="IPR046886">
    <property type="entry name" value="RsmE_MTase_dom"/>
</dbReference>
<keyword evidence="6 12" id="KW-0698">rRNA processing</keyword>
<feature type="domain" description="Ribosomal RNA small subunit methyltransferase E PUA-like" evidence="14">
    <location>
        <begin position="15"/>
        <end position="60"/>
    </location>
</feature>
<evidence type="ECO:0000256" key="5">
    <source>
        <dbReference type="ARBA" id="ARBA00022490"/>
    </source>
</evidence>
<evidence type="ECO:0000259" key="14">
    <source>
        <dbReference type="Pfam" id="PF20260"/>
    </source>
</evidence>
<dbReference type="GO" id="GO:0005737">
    <property type="term" value="C:cytoplasm"/>
    <property type="evidence" value="ECO:0007669"/>
    <property type="project" value="UniProtKB-SubCell"/>
</dbReference>
<dbReference type="Proteomes" id="UP000185469">
    <property type="component" value="Chromosome"/>
</dbReference>
<gene>
    <name evidence="15" type="ORF">CSPHI_08600</name>
</gene>
<evidence type="ECO:0000256" key="1">
    <source>
        <dbReference type="ARBA" id="ARBA00004496"/>
    </source>
</evidence>
<dbReference type="SUPFAM" id="SSF88697">
    <property type="entry name" value="PUA domain-like"/>
    <property type="match status" value="1"/>
</dbReference>
<keyword evidence="8 12" id="KW-0808">Transferase</keyword>
<organism evidence="15 16">
    <name type="scientific">Corynebacterium sphenisci DSM 44792</name>
    <dbReference type="NCBI Taxonomy" id="1437874"/>
    <lineage>
        <taxon>Bacteria</taxon>
        <taxon>Bacillati</taxon>
        <taxon>Actinomycetota</taxon>
        <taxon>Actinomycetes</taxon>
        <taxon>Mycobacteriales</taxon>
        <taxon>Corynebacteriaceae</taxon>
        <taxon>Corynebacterium</taxon>
    </lineage>
</organism>
<dbReference type="KEGG" id="csph:CSPHI_08600"/>
<comment type="function">
    <text evidence="10 12">Specifically methylates the N3 position of the uracil ring of uridine 1498 (m3U1498) in 16S rRNA. Acts on the fully assembled 30S ribosomal subunit.</text>
</comment>
<dbReference type="EC" id="2.1.1.193" evidence="3 12"/>
<proteinExistence type="inferred from homology"/>
<accession>A0A1L7CZ21</accession>
<sequence length="248" mass="24774">MPDPGAAAGARVALAGPEGRHAVTVRRLGAGDALLLADGAGRIARAAVAETAGPDRLVAELAEVAEEPAPRPRVTVVQALPKSPRGELAVDLATEAGADAIVPWAARRCIARWPGAKAERGRAKWAAAAREAAKQSRRARVPEIAALAGTAAVRERIAAVRAAGGAALVLHEAATTPLAAALPAAAPELLLIIGPEGGVDEAELEGFAAAGARPVALGPEVLRSSTAAAVALGALGALTPRWDRAGLA</sequence>
<dbReference type="GO" id="GO:0070475">
    <property type="term" value="P:rRNA base methylation"/>
    <property type="evidence" value="ECO:0007669"/>
    <property type="project" value="TreeGrafter"/>
</dbReference>
<evidence type="ECO:0000256" key="11">
    <source>
        <dbReference type="ARBA" id="ARBA00047944"/>
    </source>
</evidence>
<evidence type="ECO:0000256" key="9">
    <source>
        <dbReference type="ARBA" id="ARBA00022691"/>
    </source>
</evidence>
<evidence type="ECO:0000256" key="3">
    <source>
        <dbReference type="ARBA" id="ARBA00012328"/>
    </source>
</evidence>
<keyword evidence="16" id="KW-1185">Reference proteome</keyword>
<evidence type="ECO:0000259" key="13">
    <source>
        <dbReference type="Pfam" id="PF04452"/>
    </source>
</evidence>
<evidence type="ECO:0000256" key="12">
    <source>
        <dbReference type="PIRNR" id="PIRNR015601"/>
    </source>
</evidence>
<evidence type="ECO:0000313" key="15">
    <source>
        <dbReference type="EMBL" id="APT91072.1"/>
    </source>
</evidence>
<dbReference type="GO" id="GO:0070042">
    <property type="term" value="F:rRNA (uridine-N3-)-methyltransferase activity"/>
    <property type="evidence" value="ECO:0007669"/>
    <property type="project" value="TreeGrafter"/>
</dbReference>
<dbReference type="Gene3D" id="3.40.1280.10">
    <property type="match status" value="1"/>
</dbReference>
<dbReference type="InterPro" id="IPR029028">
    <property type="entry name" value="Alpha/beta_knot_MTases"/>
</dbReference>
<name>A0A1L7CZ21_9CORY</name>
<evidence type="ECO:0000256" key="8">
    <source>
        <dbReference type="ARBA" id="ARBA00022679"/>
    </source>
</evidence>
<evidence type="ECO:0000256" key="7">
    <source>
        <dbReference type="ARBA" id="ARBA00022603"/>
    </source>
</evidence>
<comment type="catalytic activity">
    <reaction evidence="11 12">
        <text>uridine(1498) in 16S rRNA + S-adenosyl-L-methionine = N(3)-methyluridine(1498) in 16S rRNA + S-adenosyl-L-homocysteine + H(+)</text>
        <dbReference type="Rhea" id="RHEA:42920"/>
        <dbReference type="Rhea" id="RHEA-COMP:10283"/>
        <dbReference type="Rhea" id="RHEA-COMP:10284"/>
        <dbReference type="ChEBI" id="CHEBI:15378"/>
        <dbReference type="ChEBI" id="CHEBI:57856"/>
        <dbReference type="ChEBI" id="CHEBI:59789"/>
        <dbReference type="ChEBI" id="CHEBI:65315"/>
        <dbReference type="ChEBI" id="CHEBI:74502"/>
        <dbReference type="EC" id="2.1.1.193"/>
    </reaction>
</comment>
<dbReference type="NCBIfam" id="NF008693">
    <property type="entry name" value="PRK11713.2-3"/>
    <property type="match status" value="1"/>
</dbReference>